<dbReference type="Proteomes" id="UP000007151">
    <property type="component" value="Unassembled WGS sequence"/>
</dbReference>
<dbReference type="InParanoid" id="A0A212FLA0"/>
<gene>
    <name evidence="2" type="ORF">KGM_205313</name>
</gene>
<name>A0A212FLA0_DANPL</name>
<dbReference type="EMBL" id="AGBW02007869">
    <property type="protein sequence ID" value="OWR54469.1"/>
    <property type="molecule type" value="Genomic_DNA"/>
</dbReference>
<feature type="compositionally biased region" description="Basic residues" evidence="1">
    <location>
        <begin position="125"/>
        <end position="136"/>
    </location>
</feature>
<keyword evidence="3" id="KW-1185">Reference proteome</keyword>
<evidence type="ECO:0008006" key="4">
    <source>
        <dbReference type="Google" id="ProtNLM"/>
    </source>
</evidence>
<dbReference type="AlphaFoldDB" id="A0A212FLA0"/>
<evidence type="ECO:0000313" key="3">
    <source>
        <dbReference type="Proteomes" id="UP000007151"/>
    </source>
</evidence>
<sequence length="201" mass="23338">MSITGILLNEHELKTKIKNLRSTYIQELSKIKQRSIGGYEYKPTIKWFEYWDACFRKRQEKRCSDAGFEESELEQEQNQSLWLPEDSEILCGAQDPFEAQNNDNLALILKSEPGVQPKINTTPKYKMKRKKIKHRSPSTDVSDQTLKDSMDSLDTCKEDEFDIYGKYIASQLRTMDLKRALRLQFEIQSLVSGARLSDLSS</sequence>
<reference evidence="2 3" key="1">
    <citation type="journal article" date="2011" name="Cell">
        <title>The monarch butterfly genome yields insights into long-distance migration.</title>
        <authorList>
            <person name="Zhan S."/>
            <person name="Merlin C."/>
            <person name="Boore J.L."/>
            <person name="Reppert S.M."/>
        </authorList>
    </citation>
    <scope>NUCLEOTIDE SEQUENCE [LARGE SCALE GENOMIC DNA]</scope>
    <source>
        <strain evidence="2">F-2</strain>
    </source>
</reference>
<evidence type="ECO:0000313" key="2">
    <source>
        <dbReference type="EMBL" id="OWR54469.1"/>
    </source>
</evidence>
<proteinExistence type="predicted"/>
<protein>
    <recommendedName>
        <fullName evidence="4">MADF domain-containing protein</fullName>
    </recommendedName>
</protein>
<comment type="caution">
    <text evidence="2">The sequence shown here is derived from an EMBL/GenBank/DDBJ whole genome shotgun (WGS) entry which is preliminary data.</text>
</comment>
<feature type="region of interest" description="Disordered" evidence="1">
    <location>
        <begin position="118"/>
        <end position="146"/>
    </location>
</feature>
<dbReference type="eggNOG" id="ENOG502RU7U">
    <property type="taxonomic scope" value="Eukaryota"/>
</dbReference>
<accession>A0A212FLA0</accession>
<evidence type="ECO:0000256" key="1">
    <source>
        <dbReference type="SAM" id="MobiDB-lite"/>
    </source>
</evidence>
<dbReference type="KEGG" id="dpl:KGM_205313"/>
<organism evidence="2 3">
    <name type="scientific">Danaus plexippus plexippus</name>
    <dbReference type="NCBI Taxonomy" id="278856"/>
    <lineage>
        <taxon>Eukaryota</taxon>
        <taxon>Metazoa</taxon>
        <taxon>Ecdysozoa</taxon>
        <taxon>Arthropoda</taxon>
        <taxon>Hexapoda</taxon>
        <taxon>Insecta</taxon>
        <taxon>Pterygota</taxon>
        <taxon>Neoptera</taxon>
        <taxon>Endopterygota</taxon>
        <taxon>Lepidoptera</taxon>
        <taxon>Glossata</taxon>
        <taxon>Ditrysia</taxon>
        <taxon>Papilionoidea</taxon>
        <taxon>Nymphalidae</taxon>
        <taxon>Danainae</taxon>
        <taxon>Danaini</taxon>
        <taxon>Danaina</taxon>
        <taxon>Danaus</taxon>
        <taxon>Danaus</taxon>
    </lineage>
</organism>